<dbReference type="EMBL" id="MU002241">
    <property type="protein sequence ID" value="KAF2788159.1"/>
    <property type="molecule type" value="Genomic_DNA"/>
</dbReference>
<reference evidence="1" key="1">
    <citation type="journal article" date="2020" name="Stud. Mycol.">
        <title>101 Dothideomycetes genomes: a test case for predicting lifestyles and emergence of pathogens.</title>
        <authorList>
            <person name="Haridas S."/>
            <person name="Albert R."/>
            <person name="Binder M."/>
            <person name="Bloem J."/>
            <person name="Labutti K."/>
            <person name="Salamov A."/>
            <person name="Andreopoulos B."/>
            <person name="Baker S."/>
            <person name="Barry K."/>
            <person name="Bills G."/>
            <person name="Bluhm B."/>
            <person name="Cannon C."/>
            <person name="Castanera R."/>
            <person name="Culley D."/>
            <person name="Daum C."/>
            <person name="Ezra D."/>
            <person name="Gonzalez J."/>
            <person name="Henrissat B."/>
            <person name="Kuo A."/>
            <person name="Liang C."/>
            <person name="Lipzen A."/>
            <person name="Lutzoni F."/>
            <person name="Magnuson J."/>
            <person name="Mondo S."/>
            <person name="Nolan M."/>
            <person name="Ohm R."/>
            <person name="Pangilinan J."/>
            <person name="Park H.-J."/>
            <person name="Ramirez L."/>
            <person name="Alfaro M."/>
            <person name="Sun H."/>
            <person name="Tritt A."/>
            <person name="Yoshinaga Y."/>
            <person name="Zwiers L.-H."/>
            <person name="Turgeon B."/>
            <person name="Goodwin S."/>
            <person name="Spatafora J."/>
            <person name="Crous P."/>
            <person name="Grigoriev I."/>
        </authorList>
    </citation>
    <scope>NUCLEOTIDE SEQUENCE</scope>
    <source>
        <strain evidence="1">CBS 109.77</strain>
    </source>
</reference>
<protein>
    <submittedName>
        <fullName evidence="1">Uncharacterized protein</fullName>
    </submittedName>
</protein>
<keyword evidence="2" id="KW-1185">Reference proteome</keyword>
<feature type="non-terminal residue" evidence="1">
    <location>
        <position position="1"/>
    </location>
</feature>
<proteinExistence type="predicted"/>
<sequence>KPTNPNIYPTPQPTLHIRPQEAQSRQPRPILCTELAYRQTSSQVGDHWRIPAVVCFWNF</sequence>
<accession>A0A6A6WVN9</accession>
<evidence type="ECO:0000313" key="2">
    <source>
        <dbReference type="Proteomes" id="UP000799757"/>
    </source>
</evidence>
<organism evidence="1 2">
    <name type="scientific">Melanomma pulvis-pyrius CBS 109.77</name>
    <dbReference type="NCBI Taxonomy" id="1314802"/>
    <lineage>
        <taxon>Eukaryota</taxon>
        <taxon>Fungi</taxon>
        <taxon>Dikarya</taxon>
        <taxon>Ascomycota</taxon>
        <taxon>Pezizomycotina</taxon>
        <taxon>Dothideomycetes</taxon>
        <taxon>Pleosporomycetidae</taxon>
        <taxon>Pleosporales</taxon>
        <taxon>Melanommataceae</taxon>
        <taxon>Melanomma</taxon>
    </lineage>
</organism>
<dbReference type="AlphaFoldDB" id="A0A6A6WVN9"/>
<name>A0A6A6WVN9_9PLEO</name>
<dbReference type="OrthoDB" id="5413981at2759"/>
<evidence type="ECO:0000313" key="1">
    <source>
        <dbReference type="EMBL" id="KAF2788159.1"/>
    </source>
</evidence>
<feature type="non-terminal residue" evidence="1">
    <location>
        <position position="59"/>
    </location>
</feature>
<dbReference type="Proteomes" id="UP000799757">
    <property type="component" value="Unassembled WGS sequence"/>
</dbReference>
<gene>
    <name evidence="1" type="ORF">K505DRAFT_115630</name>
</gene>